<keyword evidence="3" id="KW-1185">Reference proteome</keyword>
<dbReference type="RefSeq" id="WP_258844835.1">
    <property type="nucleotide sequence ID" value="NZ_JANUGX010000006.1"/>
</dbReference>
<evidence type="ECO:0000256" key="1">
    <source>
        <dbReference type="SAM" id="Phobius"/>
    </source>
</evidence>
<feature type="transmembrane region" description="Helical" evidence="1">
    <location>
        <begin position="68"/>
        <end position="87"/>
    </location>
</feature>
<accession>A0ABT2A5E9</accession>
<comment type="caution">
    <text evidence="2">The sequence shown here is derived from an EMBL/GenBank/DDBJ whole genome shotgun (WGS) entry which is preliminary data.</text>
</comment>
<organism evidence="2 3">
    <name type="scientific">Massilia norwichensis</name>
    <dbReference type="NCBI Taxonomy" id="1442366"/>
    <lineage>
        <taxon>Bacteria</taxon>
        <taxon>Pseudomonadati</taxon>
        <taxon>Pseudomonadota</taxon>
        <taxon>Betaproteobacteria</taxon>
        <taxon>Burkholderiales</taxon>
        <taxon>Oxalobacteraceae</taxon>
        <taxon>Telluria group</taxon>
        <taxon>Massilia</taxon>
    </lineage>
</organism>
<evidence type="ECO:0000313" key="3">
    <source>
        <dbReference type="Proteomes" id="UP001205560"/>
    </source>
</evidence>
<dbReference type="Proteomes" id="UP001205560">
    <property type="component" value="Unassembled WGS sequence"/>
</dbReference>
<feature type="transmembrane region" description="Helical" evidence="1">
    <location>
        <begin position="93"/>
        <end position="116"/>
    </location>
</feature>
<evidence type="ECO:0000313" key="2">
    <source>
        <dbReference type="EMBL" id="MCS0589065.1"/>
    </source>
</evidence>
<gene>
    <name evidence="2" type="ORF">NX782_07590</name>
</gene>
<sequence length="150" mass="16434">MIILRLLALLAGGLVFVLPPMVLAGNSHPGLPTWVAVGGLAGLALVALSYLYIAVLGDRMRRSSHLRMLGGLLLMIPAIGGITMLATRTDPPLLWASGLLVSFTMLLFLSFVYPAAPDRRQRPMRRRERTEPALVLIQRHPSAERRGSRF</sequence>
<proteinExistence type="predicted"/>
<keyword evidence="1" id="KW-0812">Transmembrane</keyword>
<feature type="transmembrane region" description="Helical" evidence="1">
    <location>
        <begin position="34"/>
        <end position="56"/>
    </location>
</feature>
<reference evidence="2 3" key="1">
    <citation type="submission" date="2022-08" db="EMBL/GenBank/DDBJ databases">
        <title>Reclassification of Massilia species as members of the genera Telluria, Duganella, Pseudoduganella, Mokoshia gen. nov. and Zemynaea gen. nov. using orthogonal and non-orthogonal genome-based approaches.</title>
        <authorList>
            <person name="Bowman J.P."/>
        </authorList>
    </citation>
    <scope>NUCLEOTIDE SEQUENCE [LARGE SCALE GENOMIC DNA]</scope>
    <source>
        <strain evidence="2 3">LMG 28164</strain>
    </source>
</reference>
<evidence type="ECO:0008006" key="4">
    <source>
        <dbReference type="Google" id="ProtNLM"/>
    </source>
</evidence>
<protein>
    <recommendedName>
        <fullName evidence="4">MFS transporter</fullName>
    </recommendedName>
</protein>
<keyword evidence="1" id="KW-1133">Transmembrane helix</keyword>
<name>A0ABT2A5E9_9BURK</name>
<keyword evidence="1" id="KW-0472">Membrane</keyword>
<dbReference type="EMBL" id="JANUGX010000006">
    <property type="protein sequence ID" value="MCS0589065.1"/>
    <property type="molecule type" value="Genomic_DNA"/>
</dbReference>